<dbReference type="Proteomes" id="UP000218377">
    <property type="component" value="Unassembled WGS sequence"/>
</dbReference>
<evidence type="ECO:0000256" key="2">
    <source>
        <dbReference type="ARBA" id="ARBA00010488"/>
    </source>
</evidence>
<dbReference type="SUPFAM" id="SSF53756">
    <property type="entry name" value="UDP-Glycosyltransferase/glycogen phosphorylase"/>
    <property type="match status" value="1"/>
</dbReference>
<dbReference type="Gene3D" id="3.40.50.11820">
    <property type="match status" value="1"/>
</dbReference>
<dbReference type="RefSeq" id="WP_096157458.1">
    <property type="nucleotide sequence ID" value="NZ_JABUXX010000005.1"/>
</dbReference>
<name>A0A2A3X198_BREAU</name>
<proteinExistence type="inferred from homology"/>
<protein>
    <recommendedName>
        <fullName evidence="9">CDP-glycerol glycerophosphotransferase, TagB/SpsB family</fullName>
    </recommendedName>
</protein>
<dbReference type="AlphaFoldDB" id="A0A2A3X198"/>
<dbReference type="PANTHER" id="PTHR37316:SF3">
    <property type="entry name" value="TEICHOIC ACID GLYCEROL-PHOSPHATE TRANSFERASE"/>
    <property type="match status" value="1"/>
</dbReference>
<accession>A0A2A3X198</accession>
<evidence type="ECO:0000256" key="6">
    <source>
        <dbReference type="ARBA" id="ARBA00023136"/>
    </source>
</evidence>
<organism evidence="7 8">
    <name type="scientific">Brevibacterium aurantiacum</name>
    <dbReference type="NCBI Taxonomy" id="273384"/>
    <lineage>
        <taxon>Bacteria</taxon>
        <taxon>Bacillati</taxon>
        <taxon>Actinomycetota</taxon>
        <taxon>Actinomycetes</taxon>
        <taxon>Micrococcales</taxon>
        <taxon>Brevibacteriaceae</taxon>
        <taxon>Brevibacterium</taxon>
    </lineage>
</organism>
<dbReference type="PANTHER" id="PTHR37316">
    <property type="entry name" value="TEICHOIC ACID GLYCEROL-PHOSPHATE PRIMASE"/>
    <property type="match status" value="1"/>
</dbReference>
<comment type="similarity">
    <text evidence="2">Belongs to the CDP-glycerol glycerophosphotransferase family.</text>
</comment>
<evidence type="ECO:0000256" key="3">
    <source>
        <dbReference type="ARBA" id="ARBA00022475"/>
    </source>
</evidence>
<dbReference type="Gene3D" id="3.40.50.12580">
    <property type="match status" value="1"/>
</dbReference>
<comment type="caution">
    <text evidence="7">The sequence shown here is derived from an EMBL/GenBank/DDBJ whole genome shotgun (WGS) entry which is preliminary data.</text>
</comment>
<dbReference type="GO" id="GO:0047355">
    <property type="term" value="F:CDP-glycerol glycerophosphotransferase activity"/>
    <property type="evidence" value="ECO:0007669"/>
    <property type="project" value="InterPro"/>
</dbReference>
<sequence>MGHSSSLLRDALAGAHLKSELESEEFWGKSLGKNAKAHGVRLQYVKDYESVPLNKDVIFYETMSGARMGDNPYGIFEYLREHPEHGDFLHVWSVDTRAQVPPEYKDAPNVVFVRRNTRSYTYFLASAGYVICNANLPAFYIRRDGQKYLNTWHGVPYKSLGRNTPKARFGSPNGNSTFTKATHILTPGQFTSEKIVSAYSMKGVSNATIAEIGYPRVDRTLNADDERKARIRETLGLEPDEEAASRHHPTVLYAPTWRSENDKDVVDTEQLLDDLRAMTGPGIQLLYRGHHRMDRVIKDASVGDQLDDIIIPPHEISSNDLLAVVDVLITDFSSIFFDFLPTGKPIIHYLYDLDSYASTRGINLGEEELPGTVAKTRTELVEAINSVASDLNKHEPGHDYASDPLQGDRYASGREQFCPHDDGHASKRAVEFLLDDSQEGVCSRHLLDTLPTAVFWAAQLPSGPRAANFLESLLKSAASPAEQTVLVVERRAPLDKDFVKQIKAFGDDISTYSYDAEPPVIRPEEEVTYNKFATQYYMDFAATRARLARSSALKRIFAREYRRRLDDAKFDRVFLAADLTNEELALAYFAAKGLVTTANRWQAPSIQGTQELMPAGRAVEFALPHGSRRRKFVARTYRSLRKRLKGGSA</sequence>
<keyword evidence="5" id="KW-0777">Teichoic acid biosynthesis</keyword>
<evidence type="ECO:0008006" key="9">
    <source>
        <dbReference type="Google" id="ProtNLM"/>
    </source>
</evidence>
<reference evidence="7 8" key="1">
    <citation type="journal article" date="2017" name="Elife">
        <title>Extensive horizontal gene transfer in cheese-associated bacteria.</title>
        <authorList>
            <person name="Bonham K.S."/>
            <person name="Wolfe B.E."/>
            <person name="Dutton R.J."/>
        </authorList>
    </citation>
    <scope>NUCLEOTIDE SEQUENCE [LARGE SCALE GENOMIC DNA]</scope>
    <source>
        <strain evidence="7 8">JB5</strain>
    </source>
</reference>
<comment type="subcellular location">
    <subcellularLocation>
        <location evidence="1">Cell membrane</location>
        <topology evidence="1">Peripheral membrane protein</topology>
    </subcellularLocation>
</comment>
<keyword evidence="3" id="KW-1003">Cell membrane</keyword>
<dbReference type="EMBL" id="NRGX01000001">
    <property type="protein sequence ID" value="PCC17493.1"/>
    <property type="molecule type" value="Genomic_DNA"/>
</dbReference>
<dbReference type="GO" id="GO:0019350">
    <property type="term" value="P:teichoic acid biosynthetic process"/>
    <property type="evidence" value="ECO:0007669"/>
    <property type="project" value="UniProtKB-KW"/>
</dbReference>
<dbReference type="Pfam" id="PF04464">
    <property type="entry name" value="Glyphos_transf"/>
    <property type="match status" value="1"/>
</dbReference>
<evidence type="ECO:0000256" key="5">
    <source>
        <dbReference type="ARBA" id="ARBA00022944"/>
    </source>
</evidence>
<gene>
    <name evidence="7" type="ORF">CIK79_03825</name>
</gene>
<dbReference type="GO" id="GO:0005886">
    <property type="term" value="C:plasma membrane"/>
    <property type="evidence" value="ECO:0007669"/>
    <property type="project" value="UniProtKB-SubCell"/>
</dbReference>
<dbReference type="InterPro" id="IPR007554">
    <property type="entry name" value="Glycerophosphate_synth"/>
</dbReference>
<evidence type="ECO:0000256" key="4">
    <source>
        <dbReference type="ARBA" id="ARBA00022679"/>
    </source>
</evidence>
<evidence type="ECO:0000256" key="1">
    <source>
        <dbReference type="ARBA" id="ARBA00004202"/>
    </source>
</evidence>
<dbReference type="InterPro" id="IPR043148">
    <property type="entry name" value="TagF_C"/>
</dbReference>
<keyword evidence="6" id="KW-0472">Membrane</keyword>
<keyword evidence="4" id="KW-0808">Transferase</keyword>
<dbReference type="InterPro" id="IPR051612">
    <property type="entry name" value="Teichoic_Acid_Biosynth"/>
</dbReference>
<evidence type="ECO:0000313" key="7">
    <source>
        <dbReference type="EMBL" id="PCC17493.1"/>
    </source>
</evidence>
<dbReference type="InterPro" id="IPR043149">
    <property type="entry name" value="TagF_N"/>
</dbReference>
<evidence type="ECO:0000313" key="8">
    <source>
        <dbReference type="Proteomes" id="UP000218377"/>
    </source>
</evidence>